<dbReference type="PROSITE" id="PS52015">
    <property type="entry name" value="TONB_CTD"/>
    <property type="match status" value="1"/>
</dbReference>
<name>A0ABW8K1Y4_9GAMM</name>
<keyword evidence="4" id="KW-0472">Membrane</keyword>
<dbReference type="Pfam" id="PF03544">
    <property type="entry name" value="TonB_C"/>
    <property type="match status" value="1"/>
</dbReference>
<feature type="domain" description="TonB C-terminal" evidence="5">
    <location>
        <begin position="84"/>
        <end position="178"/>
    </location>
</feature>
<evidence type="ECO:0000256" key="3">
    <source>
        <dbReference type="ARBA" id="ARBA00022989"/>
    </source>
</evidence>
<dbReference type="Gene3D" id="3.30.1150.10">
    <property type="match status" value="1"/>
</dbReference>
<dbReference type="SUPFAM" id="SSF74653">
    <property type="entry name" value="TolA/TonB C-terminal domain"/>
    <property type="match status" value="1"/>
</dbReference>
<evidence type="ECO:0000313" key="7">
    <source>
        <dbReference type="Proteomes" id="UP001620408"/>
    </source>
</evidence>
<dbReference type="InterPro" id="IPR037682">
    <property type="entry name" value="TonB_C"/>
</dbReference>
<accession>A0ABW8K1Y4</accession>
<dbReference type="InterPro" id="IPR006260">
    <property type="entry name" value="TonB/TolA_C"/>
</dbReference>
<keyword evidence="2" id="KW-0812">Transmembrane</keyword>
<evidence type="ECO:0000256" key="4">
    <source>
        <dbReference type="ARBA" id="ARBA00023136"/>
    </source>
</evidence>
<evidence type="ECO:0000313" key="6">
    <source>
        <dbReference type="EMBL" id="MFK2915798.1"/>
    </source>
</evidence>
<dbReference type="NCBIfam" id="TIGR01352">
    <property type="entry name" value="tonB_Cterm"/>
    <property type="match status" value="1"/>
</dbReference>
<gene>
    <name evidence="6" type="ORF">ISS97_00870</name>
</gene>
<protein>
    <submittedName>
        <fullName evidence="6">Energy transducer TonB</fullName>
    </submittedName>
</protein>
<keyword evidence="7" id="KW-1185">Reference proteome</keyword>
<dbReference type="EMBL" id="JADIKD010000004">
    <property type="protein sequence ID" value="MFK2915798.1"/>
    <property type="molecule type" value="Genomic_DNA"/>
</dbReference>
<evidence type="ECO:0000256" key="1">
    <source>
        <dbReference type="ARBA" id="ARBA00004167"/>
    </source>
</evidence>
<comment type="caution">
    <text evidence="6">The sequence shown here is derived from an EMBL/GenBank/DDBJ whole genome shotgun (WGS) entry which is preliminary data.</text>
</comment>
<proteinExistence type="predicted"/>
<organism evidence="6 7">
    <name type="scientific">Dyella koreensis</name>
    <dbReference type="NCBI Taxonomy" id="311235"/>
    <lineage>
        <taxon>Bacteria</taxon>
        <taxon>Pseudomonadati</taxon>
        <taxon>Pseudomonadota</taxon>
        <taxon>Gammaproteobacteria</taxon>
        <taxon>Lysobacterales</taxon>
        <taxon>Rhodanobacteraceae</taxon>
        <taxon>Dyella</taxon>
    </lineage>
</organism>
<dbReference type="RefSeq" id="WP_379987258.1">
    <property type="nucleotide sequence ID" value="NZ_JADIKD010000004.1"/>
</dbReference>
<comment type="subcellular location">
    <subcellularLocation>
        <location evidence="1">Membrane</location>
        <topology evidence="1">Single-pass membrane protein</topology>
    </subcellularLocation>
</comment>
<sequence length="179" mass="18954">MFRLRTTTGLSLLALAVGVAGTFWLSEQTANWAGPVRRVVHAARVHNTEPAKRRVTWSARPPVPRVAHLPPIENAQAATVPVESATVALTPIEMPAASADFFSRRVARAGRVLLSLSVDGQGRVIHAGVGESSGNPQLDDEAVRTVQHWRFAVPAGHPDGVSGTLPMRFDANDGASSGS</sequence>
<evidence type="ECO:0000259" key="5">
    <source>
        <dbReference type="PROSITE" id="PS52015"/>
    </source>
</evidence>
<evidence type="ECO:0000256" key="2">
    <source>
        <dbReference type="ARBA" id="ARBA00022692"/>
    </source>
</evidence>
<reference evidence="6 7" key="1">
    <citation type="submission" date="2020-10" db="EMBL/GenBank/DDBJ databases">
        <title>Phylogeny of dyella-like bacteria.</title>
        <authorList>
            <person name="Fu J."/>
        </authorList>
    </citation>
    <scope>NUCLEOTIDE SEQUENCE [LARGE SCALE GENOMIC DNA]</scope>
    <source>
        <strain evidence="6 7">BB4</strain>
    </source>
</reference>
<keyword evidence="3" id="KW-1133">Transmembrane helix</keyword>
<dbReference type="Proteomes" id="UP001620408">
    <property type="component" value="Unassembled WGS sequence"/>
</dbReference>